<evidence type="ECO:0000313" key="1">
    <source>
        <dbReference type="EMBL" id="RJX40361.1"/>
    </source>
</evidence>
<dbReference type="OrthoDB" id="2603324at2"/>
<evidence type="ECO:0000313" key="2">
    <source>
        <dbReference type="Proteomes" id="UP000267798"/>
    </source>
</evidence>
<proteinExistence type="predicted"/>
<comment type="caution">
    <text evidence="1">The sequence shown here is derived from an EMBL/GenBank/DDBJ whole genome shotgun (WGS) entry which is preliminary data.</text>
</comment>
<accession>A0A3A6PUD6</accession>
<sequence>MVDLDQNIRTLWEQHVFWTRLTINSIAGRLPDEKLTTERLLRNPKDFAALLEPLYGTAAAARFSQLFTDHLVIAAQLVKALQAGNTAEANELNKRWHANADALALFLSQINPYWSEQEWKRMLYEHLKLTAEEASTRLAGNYEQNIALSDQIESQALEMADMMTHGIIRQFPSAFH</sequence>
<dbReference type="EMBL" id="QXQB01000002">
    <property type="protein sequence ID" value="RJX40361.1"/>
    <property type="molecule type" value="Genomic_DNA"/>
</dbReference>
<keyword evidence="1" id="KW-0418">Kinase</keyword>
<reference evidence="1 2" key="1">
    <citation type="submission" date="2018-09" db="EMBL/GenBank/DDBJ databases">
        <title>Paenibacillus aracenensis nov. sp. isolated from a cave in southern Spain.</title>
        <authorList>
            <person name="Jurado V."/>
            <person name="Gutierrez-Patricio S."/>
            <person name="Gonzalez-Pimentel J.L."/>
            <person name="Miller A.Z."/>
            <person name="Laiz L."/>
            <person name="Saiz-Jimenez C."/>
        </authorList>
    </citation>
    <scope>NUCLEOTIDE SEQUENCE [LARGE SCALE GENOMIC DNA]</scope>
    <source>
        <strain evidence="1 2">JCM 19203</strain>
    </source>
</reference>
<dbReference type="GO" id="GO:0016301">
    <property type="term" value="F:kinase activity"/>
    <property type="evidence" value="ECO:0007669"/>
    <property type="project" value="UniProtKB-KW"/>
</dbReference>
<name>A0A3A6PUD6_9BACL</name>
<protein>
    <submittedName>
        <fullName evidence="1">Acetylglutamate kinase</fullName>
    </submittedName>
</protein>
<organism evidence="1 2">
    <name type="scientific">Paenibacillus pinisoli</name>
    <dbReference type="NCBI Taxonomy" id="1276110"/>
    <lineage>
        <taxon>Bacteria</taxon>
        <taxon>Bacillati</taxon>
        <taxon>Bacillota</taxon>
        <taxon>Bacilli</taxon>
        <taxon>Bacillales</taxon>
        <taxon>Paenibacillaceae</taxon>
        <taxon>Paenibacillus</taxon>
    </lineage>
</organism>
<dbReference type="Proteomes" id="UP000267798">
    <property type="component" value="Unassembled WGS sequence"/>
</dbReference>
<keyword evidence="1" id="KW-0808">Transferase</keyword>
<dbReference type="AlphaFoldDB" id="A0A3A6PUD6"/>
<gene>
    <name evidence="1" type="ORF">D3P09_08255</name>
</gene>
<keyword evidence="2" id="KW-1185">Reference proteome</keyword>